<dbReference type="Proteomes" id="UP001203297">
    <property type="component" value="Unassembled WGS sequence"/>
</dbReference>
<accession>A0AAD4M3K4</accession>
<protein>
    <submittedName>
        <fullName evidence="1">Uncharacterized protein</fullName>
    </submittedName>
</protein>
<dbReference type="EMBL" id="WTXG01000020">
    <property type="protein sequence ID" value="KAI0300043.1"/>
    <property type="molecule type" value="Genomic_DNA"/>
</dbReference>
<proteinExistence type="predicted"/>
<gene>
    <name evidence="1" type="ORF">B0F90DRAFT_573981</name>
</gene>
<comment type="caution">
    <text evidence="1">The sequence shown here is derived from an EMBL/GenBank/DDBJ whole genome shotgun (WGS) entry which is preliminary data.</text>
</comment>
<reference evidence="1" key="1">
    <citation type="journal article" date="2022" name="New Phytol.">
        <title>Evolutionary transition to the ectomycorrhizal habit in the genomes of a hyperdiverse lineage of mushroom-forming fungi.</title>
        <authorList>
            <person name="Looney B."/>
            <person name="Miyauchi S."/>
            <person name="Morin E."/>
            <person name="Drula E."/>
            <person name="Courty P.E."/>
            <person name="Kohler A."/>
            <person name="Kuo A."/>
            <person name="LaButti K."/>
            <person name="Pangilinan J."/>
            <person name="Lipzen A."/>
            <person name="Riley R."/>
            <person name="Andreopoulos W."/>
            <person name="He G."/>
            <person name="Johnson J."/>
            <person name="Nolan M."/>
            <person name="Tritt A."/>
            <person name="Barry K.W."/>
            <person name="Grigoriev I.V."/>
            <person name="Nagy L.G."/>
            <person name="Hibbett D."/>
            <person name="Henrissat B."/>
            <person name="Matheny P.B."/>
            <person name="Labbe J."/>
            <person name="Martin F.M."/>
        </authorList>
    </citation>
    <scope>NUCLEOTIDE SEQUENCE</scope>
    <source>
        <strain evidence="1">BPL690</strain>
    </source>
</reference>
<dbReference type="AlphaFoldDB" id="A0AAD4M3K4"/>
<evidence type="ECO:0000313" key="2">
    <source>
        <dbReference type="Proteomes" id="UP001203297"/>
    </source>
</evidence>
<sequence>MAIPTFMDFVDTRRRAGRSMHVQHGVNMPVSPADVIVNGFIARTFSPEDADRYFMHLLGTPPGQDLLRYHGMLLQRDRWYITCNSHFVRPSLRCVSTQNVLPLLDYHIGIGQGTVLPQRRWIPFDDFENGGPIEGCRLQLPVFFVNRGGGVGFSLPDILQRRDLDLYDANKMVPLVDRVKARLHVDWPDYRPWKCRIFRQDETYARNSISLSHFMRLVGKSVAKFFKECAPDRFTSITQWRIGTGGITQDHVKIIGVIHVSTHNWMPIIQLTHYVF</sequence>
<evidence type="ECO:0000313" key="1">
    <source>
        <dbReference type="EMBL" id="KAI0300043.1"/>
    </source>
</evidence>
<keyword evidence="2" id="KW-1185">Reference proteome</keyword>
<organism evidence="1 2">
    <name type="scientific">Multifurca ochricompacta</name>
    <dbReference type="NCBI Taxonomy" id="376703"/>
    <lineage>
        <taxon>Eukaryota</taxon>
        <taxon>Fungi</taxon>
        <taxon>Dikarya</taxon>
        <taxon>Basidiomycota</taxon>
        <taxon>Agaricomycotina</taxon>
        <taxon>Agaricomycetes</taxon>
        <taxon>Russulales</taxon>
        <taxon>Russulaceae</taxon>
        <taxon>Multifurca</taxon>
    </lineage>
</organism>
<name>A0AAD4M3K4_9AGAM</name>